<dbReference type="SMART" id="SM00382">
    <property type="entry name" value="AAA"/>
    <property type="match status" value="1"/>
</dbReference>
<dbReference type="PANTHER" id="PTHR42939">
    <property type="entry name" value="ABC TRANSPORTER ATP-BINDING PROTEIN ALBC-RELATED"/>
    <property type="match status" value="1"/>
</dbReference>
<evidence type="ECO:0000256" key="2">
    <source>
        <dbReference type="ARBA" id="ARBA00022741"/>
    </source>
</evidence>
<feature type="domain" description="ABC transporter" evidence="4">
    <location>
        <begin position="2"/>
        <end position="227"/>
    </location>
</feature>
<evidence type="ECO:0000313" key="6">
    <source>
        <dbReference type="Proteomes" id="UP000622475"/>
    </source>
</evidence>
<dbReference type="Proteomes" id="UP000622475">
    <property type="component" value="Unassembled WGS sequence"/>
</dbReference>
<protein>
    <submittedName>
        <fullName evidence="5">ABC transporter ATP-binding protein</fullName>
    </submittedName>
</protein>
<reference evidence="5" key="1">
    <citation type="submission" date="2020-10" db="EMBL/GenBank/DDBJ databases">
        <title>Mucilaginibacter mali sp. nov., isolated from rhizosphere soil of apple orchard.</title>
        <authorList>
            <person name="Lee J.-S."/>
            <person name="Kim H.S."/>
            <person name="Kim J.-S."/>
        </authorList>
    </citation>
    <scope>NUCLEOTIDE SEQUENCE</scope>
    <source>
        <strain evidence="5">KCTC 22746</strain>
    </source>
</reference>
<gene>
    <name evidence="5" type="ORF">IRJ16_03760</name>
</gene>
<dbReference type="InterPro" id="IPR003593">
    <property type="entry name" value="AAA+_ATPase"/>
</dbReference>
<dbReference type="EMBL" id="JADFFL010000001">
    <property type="protein sequence ID" value="MBE9660989.1"/>
    <property type="molecule type" value="Genomic_DNA"/>
</dbReference>
<dbReference type="PROSITE" id="PS50893">
    <property type="entry name" value="ABC_TRANSPORTER_2"/>
    <property type="match status" value="1"/>
</dbReference>
<dbReference type="SUPFAM" id="SSF52540">
    <property type="entry name" value="P-loop containing nucleoside triphosphate hydrolases"/>
    <property type="match status" value="1"/>
</dbReference>
<dbReference type="Pfam" id="PF00005">
    <property type="entry name" value="ABC_tran"/>
    <property type="match status" value="1"/>
</dbReference>
<dbReference type="CDD" id="cd03230">
    <property type="entry name" value="ABC_DR_subfamily_A"/>
    <property type="match status" value="1"/>
</dbReference>
<dbReference type="AlphaFoldDB" id="A0A929KY15"/>
<dbReference type="RefSeq" id="WP_194110173.1">
    <property type="nucleotide sequence ID" value="NZ_JADFFL010000001.1"/>
</dbReference>
<evidence type="ECO:0000313" key="5">
    <source>
        <dbReference type="EMBL" id="MBE9660989.1"/>
    </source>
</evidence>
<evidence type="ECO:0000256" key="3">
    <source>
        <dbReference type="ARBA" id="ARBA00022840"/>
    </source>
</evidence>
<name>A0A929KY15_9SPHI</name>
<dbReference type="InterPro" id="IPR003439">
    <property type="entry name" value="ABC_transporter-like_ATP-bd"/>
</dbReference>
<sequence length="279" mass="31588">MINLNHINFRYSSKESVLEDLTLSLAPGHIYGLLGRNGVGKTSLMYILSGLRFPNDGQCSVIGFTPQQRKVDFLQQVYFLPDEIYFPPGAIDKYLALYTPFYPGFNSVMFYDLLAEFDIRADVHPAKLSLGQRKQIAICFALALRAKVLLLDEPTNALDIPAKKIFRKIIAGGLQEDQIIMISTHQVKDLESLIDHVLILDGQKMIIDRSIDELTNRIAFKYAADLEDIPNVIYSERALRGYATLSANLKGEYTKFDMELFFNAVLDQKQKVLSVLEVK</sequence>
<keyword evidence="3 5" id="KW-0067">ATP-binding</keyword>
<dbReference type="GO" id="GO:0016887">
    <property type="term" value="F:ATP hydrolysis activity"/>
    <property type="evidence" value="ECO:0007669"/>
    <property type="project" value="InterPro"/>
</dbReference>
<evidence type="ECO:0000259" key="4">
    <source>
        <dbReference type="PROSITE" id="PS50893"/>
    </source>
</evidence>
<dbReference type="InterPro" id="IPR051782">
    <property type="entry name" value="ABC_Transporter_VariousFunc"/>
</dbReference>
<evidence type="ECO:0000256" key="1">
    <source>
        <dbReference type="ARBA" id="ARBA00022448"/>
    </source>
</evidence>
<accession>A0A929KY15</accession>
<dbReference type="GO" id="GO:0005524">
    <property type="term" value="F:ATP binding"/>
    <property type="evidence" value="ECO:0007669"/>
    <property type="project" value="UniProtKB-KW"/>
</dbReference>
<proteinExistence type="predicted"/>
<dbReference type="Gene3D" id="3.40.50.300">
    <property type="entry name" value="P-loop containing nucleotide triphosphate hydrolases"/>
    <property type="match status" value="1"/>
</dbReference>
<organism evidence="5 6">
    <name type="scientific">Mucilaginibacter myungsuensis</name>
    <dbReference type="NCBI Taxonomy" id="649104"/>
    <lineage>
        <taxon>Bacteria</taxon>
        <taxon>Pseudomonadati</taxon>
        <taxon>Bacteroidota</taxon>
        <taxon>Sphingobacteriia</taxon>
        <taxon>Sphingobacteriales</taxon>
        <taxon>Sphingobacteriaceae</taxon>
        <taxon>Mucilaginibacter</taxon>
    </lineage>
</organism>
<dbReference type="InterPro" id="IPR027417">
    <property type="entry name" value="P-loop_NTPase"/>
</dbReference>
<dbReference type="PANTHER" id="PTHR42939:SF1">
    <property type="entry name" value="ABC TRANSPORTER ATP-BINDING PROTEIN ALBC-RELATED"/>
    <property type="match status" value="1"/>
</dbReference>
<keyword evidence="6" id="KW-1185">Reference proteome</keyword>
<comment type="caution">
    <text evidence="5">The sequence shown here is derived from an EMBL/GenBank/DDBJ whole genome shotgun (WGS) entry which is preliminary data.</text>
</comment>
<keyword evidence="1" id="KW-0813">Transport</keyword>
<keyword evidence="2" id="KW-0547">Nucleotide-binding</keyword>